<evidence type="ECO:0000313" key="6">
    <source>
        <dbReference type="EMBL" id="KAH6646841.1"/>
    </source>
</evidence>
<dbReference type="PANTHER" id="PTHR31069">
    <property type="entry name" value="OLEATE-ACTIVATED TRANSCRIPTION FACTOR 1-RELATED"/>
    <property type="match status" value="1"/>
</dbReference>
<evidence type="ECO:0000256" key="4">
    <source>
        <dbReference type="ARBA" id="ARBA00023242"/>
    </source>
</evidence>
<dbReference type="GO" id="GO:0003677">
    <property type="term" value="F:DNA binding"/>
    <property type="evidence" value="ECO:0007669"/>
    <property type="project" value="UniProtKB-KW"/>
</dbReference>
<evidence type="ECO:0000259" key="5">
    <source>
        <dbReference type="PROSITE" id="PS50048"/>
    </source>
</evidence>
<proteinExistence type="predicted"/>
<dbReference type="GO" id="GO:0000981">
    <property type="term" value="F:DNA-binding transcription factor activity, RNA polymerase II-specific"/>
    <property type="evidence" value="ECO:0007669"/>
    <property type="project" value="InterPro"/>
</dbReference>
<protein>
    <recommendedName>
        <fullName evidence="5">Zn(2)-C6 fungal-type domain-containing protein</fullName>
    </recommendedName>
</protein>
<dbReference type="GeneID" id="70134928"/>
<dbReference type="Proteomes" id="UP000758603">
    <property type="component" value="Unassembled WGS sequence"/>
</dbReference>
<sequence length="345" mass="38978">MAGIITPSSRPVRKRTSCDQCYKKKTKCDKTKPHCVNCQKRGLMCSGSTDWTQLQVHDMTDSIINRCQKTKPKRKSDKEVTKALSHCNRLSEEEGEAFKRELAGIKLQYRETTQVTGQSDKTPDKPNVIGAQQSEPKNALTKFPGALSAQRSQDPPSILLREVDECLRAFGRKKHEYLLMPCIVDAVLQDLPQRLLDDHLKPSPSPLKTDMSFKILALGAQLGSNRELSGRCLQHRSRIMQRLELSQNIPDNMSSTYGISLCVLNARFDLERGHPEGIMSLKEAHSIVDLFSATNIEVHQELWHRISGLPDPQDLQTEVAQELRNAKTTFNRLSSMYQTMEGSMM</sequence>
<comment type="caution">
    <text evidence="6">The sequence shown here is derived from an EMBL/GenBank/DDBJ whole genome shotgun (WGS) entry which is preliminary data.</text>
</comment>
<name>A0A9P8RPC1_9PEZI</name>
<dbReference type="AlphaFoldDB" id="A0A9P8RPC1"/>
<evidence type="ECO:0000256" key="2">
    <source>
        <dbReference type="ARBA" id="ARBA00023125"/>
    </source>
</evidence>
<evidence type="ECO:0000313" key="7">
    <source>
        <dbReference type="Proteomes" id="UP000758603"/>
    </source>
</evidence>
<dbReference type="InterPro" id="IPR036864">
    <property type="entry name" value="Zn2-C6_fun-type_DNA-bd_sf"/>
</dbReference>
<dbReference type="RefSeq" id="XP_045953355.1">
    <property type="nucleotide sequence ID" value="XM_046106037.1"/>
</dbReference>
<dbReference type="EMBL" id="JAGPXC010000009">
    <property type="protein sequence ID" value="KAH6646841.1"/>
    <property type="molecule type" value="Genomic_DNA"/>
</dbReference>
<keyword evidence="2" id="KW-0238">DNA-binding</keyword>
<dbReference type="PROSITE" id="PS50048">
    <property type="entry name" value="ZN2_CY6_FUNGAL_2"/>
    <property type="match status" value="1"/>
</dbReference>
<evidence type="ECO:0000256" key="3">
    <source>
        <dbReference type="ARBA" id="ARBA00023163"/>
    </source>
</evidence>
<evidence type="ECO:0000256" key="1">
    <source>
        <dbReference type="ARBA" id="ARBA00023015"/>
    </source>
</evidence>
<feature type="domain" description="Zn(2)-C6 fungal-type" evidence="5">
    <location>
        <begin position="17"/>
        <end position="46"/>
    </location>
</feature>
<reference evidence="6" key="1">
    <citation type="journal article" date="2021" name="Nat. Commun.">
        <title>Genetic determinants of endophytism in the Arabidopsis root mycobiome.</title>
        <authorList>
            <person name="Mesny F."/>
            <person name="Miyauchi S."/>
            <person name="Thiergart T."/>
            <person name="Pickel B."/>
            <person name="Atanasova L."/>
            <person name="Karlsson M."/>
            <person name="Huettel B."/>
            <person name="Barry K.W."/>
            <person name="Haridas S."/>
            <person name="Chen C."/>
            <person name="Bauer D."/>
            <person name="Andreopoulos W."/>
            <person name="Pangilinan J."/>
            <person name="LaButti K."/>
            <person name="Riley R."/>
            <person name="Lipzen A."/>
            <person name="Clum A."/>
            <person name="Drula E."/>
            <person name="Henrissat B."/>
            <person name="Kohler A."/>
            <person name="Grigoriev I.V."/>
            <person name="Martin F.M."/>
            <person name="Hacquard S."/>
        </authorList>
    </citation>
    <scope>NUCLEOTIDE SEQUENCE</scope>
    <source>
        <strain evidence="6">MPI-SDFR-AT-0073</strain>
    </source>
</reference>
<dbReference type="PANTHER" id="PTHR31069:SF32">
    <property type="entry name" value="ARGININE METABOLISM REGULATION PROTEIN II"/>
    <property type="match status" value="1"/>
</dbReference>
<keyword evidence="4" id="KW-0539">Nucleus</keyword>
<dbReference type="GO" id="GO:0008270">
    <property type="term" value="F:zinc ion binding"/>
    <property type="evidence" value="ECO:0007669"/>
    <property type="project" value="InterPro"/>
</dbReference>
<keyword evidence="7" id="KW-1185">Reference proteome</keyword>
<dbReference type="Gene3D" id="4.10.240.10">
    <property type="entry name" value="Zn(2)-C6 fungal-type DNA-binding domain"/>
    <property type="match status" value="1"/>
</dbReference>
<keyword evidence="1" id="KW-0805">Transcription regulation</keyword>
<accession>A0A9P8RPC1</accession>
<keyword evidence="3" id="KW-0804">Transcription</keyword>
<dbReference type="Pfam" id="PF00172">
    <property type="entry name" value="Zn_clus"/>
    <property type="match status" value="1"/>
</dbReference>
<dbReference type="SUPFAM" id="SSF57701">
    <property type="entry name" value="Zn2/Cys6 DNA-binding domain"/>
    <property type="match status" value="1"/>
</dbReference>
<organism evidence="6 7">
    <name type="scientific">Truncatella angustata</name>
    <dbReference type="NCBI Taxonomy" id="152316"/>
    <lineage>
        <taxon>Eukaryota</taxon>
        <taxon>Fungi</taxon>
        <taxon>Dikarya</taxon>
        <taxon>Ascomycota</taxon>
        <taxon>Pezizomycotina</taxon>
        <taxon>Sordariomycetes</taxon>
        <taxon>Xylariomycetidae</taxon>
        <taxon>Amphisphaeriales</taxon>
        <taxon>Sporocadaceae</taxon>
        <taxon>Truncatella</taxon>
    </lineage>
</organism>
<dbReference type="InterPro" id="IPR001138">
    <property type="entry name" value="Zn2Cys6_DnaBD"/>
</dbReference>
<dbReference type="SMART" id="SM00066">
    <property type="entry name" value="GAL4"/>
    <property type="match status" value="1"/>
</dbReference>
<gene>
    <name evidence="6" type="ORF">BKA67DRAFT_650059</name>
</gene>
<dbReference type="InterPro" id="IPR050675">
    <property type="entry name" value="OAF3"/>
</dbReference>